<proteinExistence type="predicted"/>
<dbReference type="AlphaFoldDB" id="A0A1B0BB09"/>
<dbReference type="Proteomes" id="UP000092460">
    <property type="component" value="Unassembled WGS sequence"/>
</dbReference>
<sequence>MLEGILRKCCCMHAAYKHACIPTAFLPAVYILIHSFIDMLLQPCAKLGCAVYLSCVMCYAVLRWYGVLCSTVSQSAKETSYS</sequence>
<dbReference type="VEuPathDB" id="VectorBase:GPPI024376"/>
<dbReference type="EnsemblMetazoa" id="GPPI024376-RA">
    <property type="protein sequence ID" value="GPPI024376-PA"/>
    <property type="gene ID" value="GPPI024376"/>
</dbReference>
<dbReference type="EMBL" id="JXJN01011268">
    <property type="status" value="NOT_ANNOTATED_CDS"/>
    <property type="molecule type" value="Genomic_DNA"/>
</dbReference>
<protein>
    <submittedName>
        <fullName evidence="1">Uncharacterized protein</fullName>
    </submittedName>
</protein>
<organism evidence="1 2">
    <name type="scientific">Glossina palpalis gambiensis</name>
    <dbReference type="NCBI Taxonomy" id="67801"/>
    <lineage>
        <taxon>Eukaryota</taxon>
        <taxon>Metazoa</taxon>
        <taxon>Ecdysozoa</taxon>
        <taxon>Arthropoda</taxon>
        <taxon>Hexapoda</taxon>
        <taxon>Insecta</taxon>
        <taxon>Pterygota</taxon>
        <taxon>Neoptera</taxon>
        <taxon>Endopterygota</taxon>
        <taxon>Diptera</taxon>
        <taxon>Brachycera</taxon>
        <taxon>Muscomorpha</taxon>
        <taxon>Hippoboscoidea</taxon>
        <taxon>Glossinidae</taxon>
        <taxon>Glossina</taxon>
    </lineage>
</organism>
<reference evidence="2" key="1">
    <citation type="submission" date="2015-01" db="EMBL/GenBank/DDBJ databases">
        <authorList>
            <person name="Aksoy S."/>
            <person name="Warren W."/>
            <person name="Wilson R.K."/>
        </authorList>
    </citation>
    <scope>NUCLEOTIDE SEQUENCE [LARGE SCALE GENOMIC DNA]</scope>
    <source>
        <strain evidence="2">IAEA</strain>
    </source>
</reference>
<evidence type="ECO:0000313" key="2">
    <source>
        <dbReference type="Proteomes" id="UP000092460"/>
    </source>
</evidence>
<keyword evidence="2" id="KW-1185">Reference proteome</keyword>
<evidence type="ECO:0000313" key="1">
    <source>
        <dbReference type="EnsemblMetazoa" id="GPPI024376-PA"/>
    </source>
</evidence>
<name>A0A1B0BB09_9MUSC</name>
<reference evidence="1" key="2">
    <citation type="submission" date="2020-05" db="UniProtKB">
        <authorList>
            <consortium name="EnsemblMetazoa"/>
        </authorList>
    </citation>
    <scope>IDENTIFICATION</scope>
    <source>
        <strain evidence="1">IAEA</strain>
    </source>
</reference>
<accession>A0A1B0BB09</accession>